<feature type="region of interest" description="Disordered" evidence="3">
    <location>
        <begin position="393"/>
        <end position="520"/>
    </location>
</feature>
<dbReference type="Proteomes" id="UP000740329">
    <property type="component" value="Unassembled WGS sequence"/>
</dbReference>
<feature type="compositionally biased region" description="Basic residues" evidence="3">
    <location>
        <begin position="400"/>
        <end position="416"/>
    </location>
</feature>
<dbReference type="RefSeq" id="WP_209590588.1">
    <property type="nucleotide sequence ID" value="NZ_JAGGMU010000001.1"/>
</dbReference>
<dbReference type="SMART" id="SM00931">
    <property type="entry name" value="NOSIC"/>
    <property type="match status" value="1"/>
</dbReference>
<proteinExistence type="inferred from homology"/>
<dbReference type="EMBL" id="JAGGMV010000001">
    <property type="protein sequence ID" value="MBP2201125.1"/>
    <property type="molecule type" value="Genomic_DNA"/>
</dbReference>
<dbReference type="InterPro" id="IPR045056">
    <property type="entry name" value="Nop56/Nop58"/>
</dbReference>
<dbReference type="InterPro" id="IPR048895">
    <property type="entry name" value="MJ0694-like_N"/>
</dbReference>
<keyword evidence="2" id="KW-0175">Coiled coil</keyword>
<dbReference type="GO" id="GO:0030515">
    <property type="term" value="F:snoRNA binding"/>
    <property type="evidence" value="ECO:0007669"/>
    <property type="project" value="InterPro"/>
</dbReference>
<dbReference type="NCBIfam" id="NF011121">
    <property type="entry name" value="PRK14552.1"/>
    <property type="match status" value="1"/>
</dbReference>
<dbReference type="Gene3D" id="1.10.287.660">
    <property type="entry name" value="Helix hairpin bin"/>
    <property type="match status" value="1"/>
</dbReference>
<dbReference type="PANTHER" id="PTHR10894">
    <property type="entry name" value="NUCLEOLAR PROTEIN 5 NUCLEOLAR PROTEIN NOP5 NOP58"/>
    <property type="match status" value="1"/>
</dbReference>
<accession>A0A8J7S0G5</accession>
<evidence type="ECO:0000256" key="1">
    <source>
        <dbReference type="ARBA" id="ARBA00009211"/>
    </source>
</evidence>
<evidence type="ECO:0000259" key="4">
    <source>
        <dbReference type="PROSITE" id="PS51358"/>
    </source>
</evidence>
<comment type="similarity">
    <text evidence="1">Belongs to the NOP5/NOP56 family.</text>
</comment>
<feature type="compositionally biased region" description="Basic and acidic residues" evidence="3">
    <location>
        <begin position="426"/>
        <end position="488"/>
    </location>
</feature>
<dbReference type="SUPFAM" id="SSF89124">
    <property type="entry name" value="Nop domain"/>
    <property type="match status" value="1"/>
</dbReference>
<evidence type="ECO:0000256" key="3">
    <source>
        <dbReference type="SAM" id="MobiDB-lite"/>
    </source>
</evidence>
<dbReference type="GO" id="GO:0031428">
    <property type="term" value="C:box C/D methylation guide snoRNP complex"/>
    <property type="evidence" value="ECO:0007669"/>
    <property type="project" value="InterPro"/>
</dbReference>
<dbReference type="Gene3D" id="1.10.150.460">
    <property type="match status" value="1"/>
</dbReference>
<reference evidence="5" key="1">
    <citation type="submission" date="2021-03" db="EMBL/GenBank/DDBJ databases">
        <title>Genomic Encyclopedia of Type Strains, Phase IV (KMG-V): Genome sequencing to study the core and pangenomes of soil and plant-associated prokaryotes.</title>
        <authorList>
            <person name="Whitman W."/>
        </authorList>
    </citation>
    <scope>NUCLEOTIDE SEQUENCE</scope>
    <source>
        <strain evidence="5">C4</strain>
    </source>
</reference>
<dbReference type="Pfam" id="PF01798">
    <property type="entry name" value="Nop"/>
    <property type="match status" value="1"/>
</dbReference>
<dbReference type="InterPro" id="IPR047099">
    <property type="entry name" value="Nop5_N_sf"/>
</dbReference>
<dbReference type="AlphaFoldDB" id="A0A8J7S0G5"/>
<protein>
    <submittedName>
        <fullName evidence="5">Nucleolar protein 56</fullName>
    </submittedName>
</protein>
<dbReference type="Gene3D" id="3.30.420.220">
    <property type="match status" value="1"/>
</dbReference>
<dbReference type="OrthoDB" id="11877at2157"/>
<dbReference type="Gene3D" id="1.10.246.90">
    <property type="entry name" value="Nop domain"/>
    <property type="match status" value="1"/>
</dbReference>
<dbReference type="PROSITE" id="PS51358">
    <property type="entry name" value="NOP"/>
    <property type="match status" value="1"/>
</dbReference>
<organism evidence="5 6">
    <name type="scientific">Methanococcus voltae</name>
    <dbReference type="NCBI Taxonomy" id="2188"/>
    <lineage>
        <taxon>Archaea</taxon>
        <taxon>Methanobacteriati</taxon>
        <taxon>Methanobacteriota</taxon>
        <taxon>Methanomada group</taxon>
        <taxon>Methanococci</taxon>
        <taxon>Methanococcales</taxon>
        <taxon>Methanococcaceae</taxon>
        <taxon>Methanococcus</taxon>
    </lineage>
</organism>
<dbReference type="Pfam" id="PF21667">
    <property type="entry name" value="Nop5_N"/>
    <property type="match status" value="1"/>
</dbReference>
<dbReference type="InterPro" id="IPR029012">
    <property type="entry name" value="Helix_hairpin_bin_sf"/>
</dbReference>
<evidence type="ECO:0000313" key="6">
    <source>
        <dbReference type="Proteomes" id="UP000740329"/>
    </source>
</evidence>
<feature type="coiled-coil region" evidence="2">
    <location>
        <begin position="49"/>
        <end position="84"/>
    </location>
</feature>
<sequence length="520" mass="59285">MLSAILVPYGIFVIKKDESETNETQSIENLSKNIVYFKKFDEEDIPSIMYELRQDANEKKAELKQALIDEITEFKNKEAEEKEEIEPINIDVEELETISFEASKIRPENDAMRSVMYELGLEYGVFEDLEDDFLKKMNEWTVQYTKMMMKRSSQAKDKLIVQTVNALDNLDETLNLFSERLREWYSLYFPEMDNIVKKQDAYVQLVSEYGFRENYTRTRLKEEMPQNLARTLSVAAKKSMGAEISEVDLQIIKSLANEIHNLYKYREELQAYLETSMKEVAPNLTKIAGPSIGARLISLAGGMDRLSILPGSTIQVIGAEKALFAHLRERADSPKHGIIFQHPYIQGATGWTRGKISRAIACKMSIAIKADMSGNYIADTLSEQIDKKVADIKIKFPKPPVKKKSKRPQSKGRPGKPSRPGSGKPQRRDGRNDDRRRDDKKRDSRRDGRDSKDNRGTDTKGRRDGRNDGRKNEKSGKPTRDGKSRDSKPNNANKGAKAGKGEKRKVERVVIGKTSSKINK</sequence>
<gene>
    <name evidence="5" type="ORF">J3E07_000523</name>
</gene>
<name>A0A8J7S0G5_METVO</name>
<evidence type="ECO:0000313" key="5">
    <source>
        <dbReference type="EMBL" id="MBP2201125.1"/>
    </source>
</evidence>
<dbReference type="InterPro" id="IPR042239">
    <property type="entry name" value="Nop_C"/>
</dbReference>
<dbReference type="InterPro" id="IPR012976">
    <property type="entry name" value="NOSIC"/>
</dbReference>
<dbReference type="InterPro" id="IPR036070">
    <property type="entry name" value="Nop_dom_sf"/>
</dbReference>
<feature type="domain" description="Nop" evidence="4">
    <location>
        <begin position="280"/>
        <end position="394"/>
    </location>
</feature>
<dbReference type="PANTHER" id="PTHR10894:SF0">
    <property type="entry name" value="NUCLEOLAR PROTEIN 56"/>
    <property type="match status" value="1"/>
</dbReference>
<evidence type="ECO:0000256" key="2">
    <source>
        <dbReference type="SAM" id="Coils"/>
    </source>
</evidence>
<feature type="compositionally biased region" description="Basic and acidic residues" evidence="3">
    <location>
        <begin position="499"/>
        <end position="510"/>
    </location>
</feature>
<comment type="caution">
    <text evidence="5">The sequence shown here is derived from an EMBL/GenBank/DDBJ whole genome shotgun (WGS) entry which is preliminary data.</text>
</comment>
<dbReference type="InterPro" id="IPR002687">
    <property type="entry name" value="Nop_dom"/>
</dbReference>